<reference evidence="3" key="1">
    <citation type="submission" date="2016-09" db="EMBL/GenBank/DDBJ databases">
        <authorList>
            <person name="Varghese N."/>
            <person name="Submissions S."/>
        </authorList>
    </citation>
    <scope>NUCLEOTIDE SEQUENCE [LARGE SCALE GENOMIC DNA]</scope>
    <source>
        <strain evidence="3">ANC 4422</strain>
    </source>
</reference>
<sequence length="148" mass="17183">MEHQTIENLRVTDDKNEIDLDTVHHFLKTTYWSKDIPKEVVQKAIENSLSIGLLLENQLIGFGRSITDYSTFAYIADIYVKPEFRGKGYSKIIVKALLDRSGAEYLRRILLATSDAHGLYRKFDFENLGKPEDFLEINKPKIYQQIIK</sequence>
<accession>A0A1G6JNT5</accession>
<dbReference type="STRING" id="1219383.SAMN05421733_1128"/>
<feature type="domain" description="N-acetyltransferase" evidence="1">
    <location>
        <begin position="10"/>
        <end position="148"/>
    </location>
</feature>
<evidence type="ECO:0000259" key="1">
    <source>
        <dbReference type="PROSITE" id="PS51186"/>
    </source>
</evidence>
<dbReference type="RefSeq" id="WP_092749682.1">
    <property type="nucleotide sequence ID" value="NZ_FMYL01000012.1"/>
</dbReference>
<dbReference type="PANTHER" id="PTHR43233">
    <property type="entry name" value="FAMILY N-ACETYLTRANSFERASE, PUTATIVE (AFU_ORTHOLOGUE AFUA_6G03350)-RELATED"/>
    <property type="match status" value="1"/>
</dbReference>
<organism evidence="2 3">
    <name type="scientific">Acinetobacter boissieri</name>
    <dbReference type="NCBI Taxonomy" id="1219383"/>
    <lineage>
        <taxon>Bacteria</taxon>
        <taxon>Pseudomonadati</taxon>
        <taxon>Pseudomonadota</taxon>
        <taxon>Gammaproteobacteria</taxon>
        <taxon>Moraxellales</taxon>
        <taxon>Moraxellaceae</taxon>
        <taxon>Acinetobacter</taxon>
    </lineage>
</organism>
<dbReference type="InterPro" id="IPR053144">
    <property type="entry name" value="Acetyltransferase_Butenolide"/>
</dbReference>
<dbReference type="OrthoDB" id="3216107at2"/>
<dbReference type="Gene3D" id="3.40.630.30">
    <property type="match status" value="1"/>
</dbReference>
<dbReference type="Pfam" id="PF00583">
    <property type="entry name" value="Acetyltransf_1"/>
    <property type="match status" value="1"/>
</dbReference>
<dbReference type="GO" id="GO:0016747">
    <property type="term" value="F:acyltransferase activity, transferring groups other than amino-acyl groups"/>
    <property type="evidence" value="ECO:0007669"/>
    <property type="project" value="InterPro"/>
</dbReference>
<proteinExistence type="predicted"/>
<dbReference type="InterPro" id="IPR016181">
    <property type="entry name" value="Acyl_CoA_acyltransferase"/>
</dbReference>
<dbReference type="SUPFAM" id="SSF55729">
    <property type="entry name" value="Acyl-CoA N-acyltransferases (Nat)"/>
    <property type="match status" value="1"/>
</dbReference>
<evidence type="ECO:0000313" key="3">
    <source>
        <dbReference type="Proteomes" id="UP000242501"/>
    </source>
</evidence>
<dbReference type="EMBL" id="FMYL01000012">
    <property type="protein sequence ID" value="SDC20412.1"/>
    <property type="molecule type" value="Genomic_DNA"/>
</dbReference>
<dbReference type="PANTHER" id="PTHR43233:SF1">
    <property type="entry name" value="FAMILY N-ACETYLTRANSFERASE, PUTATIVE (AFU_ORTHOLOGUE AFUA_6G03350)-RELATED"/>
    <property type="match status" value="1"/>
</dbReference>
<evidence type="ECO:0000313" key="2">
    <source>
        <dbReference type="EMBL" id="SDC20412.1"/>
    </source>
</evidence>
<gene>
    <name evidence="2" type="ORF">SAMN05421733_1128</name>
</gene>
<protein>
    <submittedName>
        <fullName evidence="2">Acetyltransferase (GNAT) family protein</fullName>
    </submittedName>
</protein>
<keyword evidence="3" id="KW-1185">Reference proteome</keyword>
<keyword evidence="2" id="KW-0808">Transferase</keyword>
<dbReference type="AlphaFoldDB" id="A0A1G6JNT5"/>
<dbReference type="Proteomes" id="UP000242501">
    <property type="component" value="Unassembled WGS sequence"/>
</dbReference>
<dbReference type="InterPro" id="IPR000182">
    <property type="entry name" value="GNAT_dom"/>
</dbReference>
<dbReference type="CDD" id="cd04301">
    <property type="entry name" value="NAT_SF"/>
    <property type="match status" value="1"/>
</dbReference>
<dbReference type="PROSITE" id="PS51186">
    <property type="entry name" value="GNAT"/>
    <property type="match status" value="1"/>
</dbReference>
<name>A0A1G6JNT5_9GAMM</name>